<proteinExistence type="predicted"/>
<evidence type="ECO:0000313" key="2">
    <source>
        <dbReference type="EMBL" id="DAE16702.1"/>
    </source>
</evidence>
<dbReference type="InterPro" id="IPR011604">
    <property type="entry name" value="PDDEXK-like_dom_sf"/>
</dbReference>
<dbReference type="Gene3D" id="3.90.320.10">
    <property type="match status" value="1"/>
</dbReference>
<dbReference type="InterPro" id="IPR024432">
    <property type="entry name" value="Put_RecE_PDDEXK-like_dom"/>
</dbReference>
<reference evidence="2" key="1">
    <citation type="journal article" date="2021" name="Proc. Natl. Acad. Sci. U.S.A.">
        <title>A Catalog of Tens of Thousands of Viruses from Human Metagenomes Reveals Hidden Associations with Chronic Diseases.</title>
        <authorList>
            <person name="Tisza M.J."/>
            <person name="Buck C.B."/>
        </authorList>
    </citation>
    <scope>NUCLEOTIDE SEQUENCE</scope>
    <source>
        <strain evidence="2">Ctn7K25</strain>
    </source>
</reference>
<name>A0A8S5QBK6_9CAUD</name>
<evidence type="ECO:0000259" key="1">
    <source>
        <dbReference type="Pfam" id="PF12684"/>
    </source>
</evidence>
<sequence>MANYNPDEYYNRTEVSNSDLTELKNLLHPRRQFGDKEAAFRFGNLVDAIITEPSRVDYYHNRVDEEQYTSEEFFHAQEMYNALRREAQSDPFLARVLELADTQRFMVNRQQQFQYCDFHFSLDTRCKWDWWIPAANFGGDLKTTFAETQRQFDEAVDFFDWDRSRAWYMDIAHSDRDFIYGISKKDCRIFKKFIHRDDPIYRRGREKYEELAFQYWCFNLQM</sequence>
<dbReference type="EMBL" id="BK015629">
    <property type="protein sequence ID" value="DAE16702.1"/>
    <property type="molecule type" value="Genomic_DNA"/>
</dbReference>
<feature type="domain" description="Putative exodeoxyribonuclease 8 PDDEXK-like" evidence="1">
    <location>
        <begin position="32"/>
        <end position="174"/>
    </location>
</feature>
<dbReference type="Pfam" id="PF12684">
    <property type="entry name" value="DUF3799"/>
    <property type="match status" value="1"/>
</dbReference>
<protein>
    <recommendedName>
        <fullName evidence="1">Putative exodeoxyribonuclease 8 PDDEXK-like domain-containing protein</fullName>
    </recommendedName>
</protein>
<accession>A0A8S5QBK6</accession>
<organism evidence="2">
    <name type="scientific">Podoviridae sp. ctn7K25</name>
    <dbReference type="NCBI Taxonomy" id="2825273"/>
    <lineage>
        <taxon>Viruses</taxon>
        <taxon>Duplodnaviria</taxon>
        <taxon>Heunggongvirae</taxon>
        <taxon>Uroviricota</taxon>
        <taxon>Caudoviricetes</taxon>
    </lineage>
</organism>